<accession>A0A9P6DPM4</accession>
<organism evidence="2 3">
    <name type="scientific">Hydnum rufescens UP504</name>
    <dbReference type="NCBI Taxonomy" id="1448309"/>
    <lineage>
        <taxon>Eukaryota</taxon>
        <taxon>Fungi</taxon>
        <taxon>Dikarya</taxon>
        <taxon>Basidiomycota</taxon>
        <taxon>Agaricomycotina</taxon>
        <taxon>Agaricomycetes</taxon>
        <taxon>Cantharellales</taxon>
        <taxon>Hydnaceae</taxon>
        <taxon>Hydnum</taxon>
    </lineage>
</organism>
<dbReference type="Proteomes" id="UP000886523">
    <property type="component" value="Unassembled WGS sequence"/>
</dbReference>
<feature type="compositionally biased region" description="Basic residues" evidence="1">
    <location>
        <begin position="48"/>
        <end position="58"/>
    </location>
</feature>
<feature type="compositionally biased region" description="Low complexity" evidence="1">
    <location>
        <begin position="97"/>
        <end position="108"/>
    </location>
</feature>
<feature type="compositionally biased region" description="Polar residues" evidence="1">
    <location>
        <begin position="236"/>
        <end position="267"/>
    </location>
</feature>
<gene>
    <name evidence="2" type="ORF">BS47DRAFT_1399508</name>
</gene>
<reference evidence="2" key="1">
    <citation type="journal article" date="2020" name="Nat. Commun.">
        <title>Large-scale genome sequencing of mycorrhizal fungi provides insights into the early evolution of symbiotic traits.</title>
        <authorList>
            <person name="Miyauchi S."/>
            <person name="Kiss E."/>
            <person name="Kuo A."/>
            <person name="Drula E."/>
            <person name="Kohler A."/>
            <person name="Sanchez-Garcia M."/>
            <person name="Morin E."/>
            <person name="Andreopoulos B."/>
            <person name="Barry K.W."/>
            <person name="Bonito G."/>
            <person name="Buee M."/>
            <person name="Carver A."/>
            <person name="Chen C."/>
            <person name="Cichocki N."/>
            <person name="Clum A."/>
            <person name="Culley D."/>
            <person name="Crous P.W."/>
            <person name="Fauchery L."/>
            <person name="Girlanda M."/>
            <person name="Hayes R.D."/>
            <person name="Keri Z."/>
            <person name="LaButti K."/>
            <person name="Lipzen A."/>
            <person name="Lombard V."/>
            <person name="Magnuson J."/>
            <person name="Maillard F."/>
            <person name="Murat C."/>
            <person name="Nolan M."/>
            <person name="Ohm R.A."/>
            <person name="Pangilinan J."/>
            <person name="Pereira M.F."/>
            <person name="Perotto S."/>
            <person name="Peter M."/>
            <person name="Pfister S."/>
            <person name="Riley R."/>
            <person name="Sitrit Y."/>
            <person name="Stielow J.B."/>
            <person name="Szollosi G."/>
            <person name="Zifcakova L."/>
            <person name="Stursova M."/>
            <person name="Spatafora J.W."/>
            <person name="Tedersoo L."/>
            <person name="Vaario L.M."/>
            <person name="Yamada A."/>
            <person name="Yan M."/>
            <person name="Wang P."/>
            <person name="Xu J."/>
            <person name="Bruns T."/>
            <person name="Baldrian P."/>
            <person name="Vilgalys R."/>
            <person name="Dunand C."/>
            <person name="Henrissat B."/>
            <person name="Grigoriev I.V."/>
            <person name="Hibbett D."/>
            <person name="Nagy L.G."/>
            <person name="Martin F.M."/>
        </authorList>
    </citation>
    <scope>NUCLEOTIDE SEQUENCE</scope>
    <source>
        <strain evidence="2">UP504</strain>
    </source>
</reference>
<evidence type="ECO:0000256" key="1">
    <source>
        <dbReference type="SAM" id="MobiDB-lite"/>
    </source>
</evidence>
<evidence type="ECO:0000313" key="2">
    <source>
        <dbReference type="EMBL" id="KAF9506424.1"/>
    </source>
</evidence>
<name>A0A9P6DPM4_9AGAM</name>
<dbReference type="OrthoDB" id="10656014at2759"/>
<evidence type="ECO:0000313" key="3">
    <source>
        <dbReference type="Proteomes" id="UP000886523"/>
    </source>
</evidence>
<comment type="caution">
    <text evidence="2">The sequence shown here is derived from an EMBL/GenBank/DDBJ whole genome shotgun (WGS) entry which is preliminary data.</text>
</comment>
<dbReference type="AlphaFoldDB" id="A0A9P6DPM4"/>
<feature type="region of interest" description="Disordered" evidence="1">
    <location>
        <begin position="1"/>
        <end position="309"/>
    </location>
</feature>
<protein>
    <submittedName>
        <fullName evidence="2">Uncharacterized protein</fullName>
    </submittedName>
</protein>
<feature type="compositionally biased region" description="Low complexity" evidence="1">
    <location>
        <begin position="176"/>
        <end position="185"/>
    </location>
</feature>
<keyword evidence="3" id="KW-1185">Reference proteome</keyword>
<dbReference type="EMBL" id="MU129111">
    <property type="protein sequence ID" value="KAF9506424.1"/>
    <property type="molecule type" value="Genomic_DNA"/>
</dbReference>
<feature type="compositionally biased region" description="Basic and acidic residues" evidence="1">
    <location>
        <begin position="62"/>
        <end position="93"/>
    </location>
</feature>
<proteinExistence type="predicted"/>
<feature type="compositionally biased region" description="Polar residues" evidence="1">
    <location>
        <begin position="109"/>
        <end position="120"/>
    </location>
</feature>
<sequence>MSVAVSRPPPQMPAFSRPQHVSTRPRAPPLAPGLIRLPMPVKESLHSRPPRPRQRRPAKLGPDSKGDLELKDDHRPKDTAHILKRSPTKDVGHRKPSSPVTTRRSSSVLPKSTTKTSQAETVFDLSDSDIPLPPKAHNKPSAMAPTTPKNEPNAKNEVDGSSKPSRSRRGGHQKAPSVLLQLQRPSPSPPVVVEAAAGRPLEIPSSHALSRSFPILSRRERPQPVPWLEAFEDDTVSSTVDQKTQSSPNAHAPSQQDIVRSSISVNPLMQKESPGPLDRSKDGNVVKYAGGRFQSAPAPTFLPMPSFQT</sequence>